<accession>A0ABD5X322</accession>
<keyword evidence="2" id="KW-1185">Reference proteome</keyword>
<gene>
    <name evidence="1" type="ORF">ACFQKD_16475</name>
</gene>
<dbReference type="AlphaFoldDB" id="A0ABD5X322"/>
<reference evidence="1 2" key="1">
    <citation type="journal article" date="2019" name="Int. J. Syst. Evol. Microbiol.">
        <title>The Global Catalogue of Microorganisms (GCM) 10K type strain sequencing project: providing services to taxonomists for standard genome sequencing and annotation.</title>
        <authorList>
            <consortium name="The Broad Institute Genomics Platform"/>
            <consortium name="The Broad Institute Genome Sequencing Center for Infectious Disease"/>
            <person name="Wu L."/>
            <person name="Ma J."/>
        </authorList>
    </citation>
    <scope>NUCLEOTIDE SEQUENCE [LARGE SCALE GENOMIC DNA]</scope>
    <source>
        <strain evidence="1 2">DT55</strain>
    </source>
</reference>
<comment type="caution">
    <text evidence="1">The sequence shown here is derived from an EMBL/GenBank/DDBJ whole genome shotgun (WGS) entry which is preliminary data.</text>
</comment>
<proteinExistence type="predicted"/>
<protein>
    <submittedName>
        <fullName evidence="1">Uncharacterized protein</fullName>
    </submittedName>
</protein>
<organism evidence="1 2">
    <name type="scientific">Halobaculum marinum</name>
    <dbReference type="NCBI Taxonomy" id="3031996"/>
    <lineage>
        <taxon>Archaea</taxon>
        <taxon>Methanobacteriati</taxon>
        <taxon>Methanobacteriota</taxon>
        <taxon>Stenosarchaea group</taxon>
        <taxon>Halobacteria</taxon>
        <taxon>Halobacteriales</taxon>
        <taxon>Haloferacaceae</taxon>
        <taxon>Halobaculum</taxon>
    </lineage>
</organism>
<dbReference type="Proteomes" id="UP001596388">
    <property type="component" value="Unassembled WGS sequence"/>
</dbReference>
<name>A0ABD5X322_9EURY</name>
<dbReference type="EMBL" id="JBHTAG010000004">
    <property type="protein sequence ID" value="MFC7098902.1"/>
    <property type="molecule type" value="Genomic_DNA"/>
</dbReference>
<dbReference type="RefSeq" id="WP_276239534.1">
    <property type="nucleotide sequence ID" value="NZ_CP119990.1"/>
</dbReference>
<sequence>MVFKTLLLAIGLWEALKPREMVDFWMRVAAKGDQDVELRPWVYSVARLEGIVIVLWSLSRLLRRSDDDAVEVVEVVESA</sequence>
<evidence type="ECO:0000313" key="1">
    <source>
        <dbReference type="EMBL" id="MFC7098902.1"/>
    </source>
</evidence>
<dbReference type="GeneID" id="79271713"/>
<evidence type="ECO:0000313" key="2">
    <source>
        <dbReference type="Proteomes" id="UP001596388"/>
    </source>
</evidence>